<evidence type="ECO:0000313" key="3">
    <source>
        <dbReference type="Proteomes" id="UP001279734"/>
    </source>
</evidence>
<keyword evidence="3" id="KW-1185">Reference proteome</keyword>
<dbReference type="Proteomes" id="UP001279734">
    <property type="component" value="Unassembled WGS sequence"/>
</dbReference>
<feature type="region of interest" description="Disordered" evidence="1">
    <location>
        <begin position="207"/>
        <end position="238"/>
    </location>
</feature>
<gene>
    <name evidence="2" type="ORF">Nepgr_008045</name>
</gene>
<evidence type="ECO:0000256" key="1">
    <source>
        <dbReference type="SAM" id="MobiDB-lite"/>
    </source>
</evidence>
<feature type="region of interest" description="Disordered" evidence="1">
    <location>
        <begin position="79"/>
        <end position="116"/>
    </location>
</feature>
<dbReference type="PROSITE" id="PS51257">
    <property type="entry name" value="PROKAR_LIPOPROTEIN"/>
    <property type="match status" value="1"/>
</dbReference>
<organism evidence="2 3">
    <name type="scientific">Nepenthes gracilis</name>
    <name type="common">Slender pitcher plant</name>
    <dbReference type="NCBI Taxonomy" id="150966"/>
    <lineage>
        <taxon>Eukaryota</taxon>
        <taxon>Viridiplantae</taxon>
        <taxon>Streptophyta</taxon>
        <taxon>Embryophyta</taxon>
        <taxon>Tracheophyta</taxon>
        <taxon>Spermatophyta</taxon>
        <taxon>Magnoliopsida</taxon>
        <taxon>eudicotyledons</taxon>
        <taxon>Gunneridae</taxon>
        <taxon>Pentapetalae</taxon>
        <taxon>Caryophyllales</taxon>
        <taxon>Nepenthaceae</taxon>
        <taxon>Nepenthes</taxon>
    </lineage>
</organism>
<protein>
    <submittedName>
        <fullName evidence="2">Uncharacterized protein</fullName>
    </submittedName>
</protein>
<sequence length="283" mass="30114">MFKNPHGYGSYNNFAISACLCTSKSPTGTRIARIHIRSSKSATDNISQEYLHQALYCTSSKKSSLQLIKTMQTAQEVISEDNQPSPRYHEASRHGAFRTAPGRATSYQSAKDPQSLRPLQTAFHNSTTAHSKSKLLVGPALKLDPDARQVNCPGVACVALQDAPALLMIVELPKSVDDAGVSQGELDCSAHPPVHLIAELPLKSGNPDFDGPSGVSNITPSLPESLSLGSERRSSDGLLAHRKSDCPKEMLAMPPQSIDGAVSNIASASSHSYDPVFGPPAVS</sequence>
<accession>A0AAD3S878</accession>
<proteinExistence type="predicted"/>
<comment type="caution">
    <text evidence="2">The sequence shown here is derived from an EMBL/GenBank/DDBJ whole genome shotgun (WGS) entry which is preliminary data.</text>
</comment>
<reference evidence="2" key="1">
    <citation type="submission" date="2023-05" db="EMBL/GenBank/DDBJ databases">
        <title>Nepenthes gracilis genome sequencing.</title>
        <authorList>
            <person name="Fukushima K."/>
        </authorList>
    </citation>
    <scope>NUCLEOTIDE SEQUENCE</scope>
    <source>
        <strain evidence="2">SING2019-196</strain>
    </source>
</reference>
<dbReference type="EMBL" id="BSYO01000006">
    <property type="protein sequence ID" value="GMH06205.1"/>
    <property type="molecule type" value="Genomic_DNA"/>
</dbReference>
<name>A0AAD3S878_NEPGR</name>
<evidence type="ECO:0000313" key="2">
    <source>
        <dbReference type="EMBL" id="GMH06205.1"/>
    </source>
</evidence>
<feature type="compositionally biased region" description="Low complexity" evidence="1">
    <location>
        <begin position="220"/>
        <end position="229"/>
    </location>
</feature>
<dbReference type="AlphaFoldDB" id="A0AAD3S878"/>